<keyword evidence="1" id="KW-0812">Transmembrane</keyword>
<feature type="transmembrane region" description="Helical" evidence="1">
    <location>
        <begin position="37"/>
        <end position="64"/>
    </location>
</feature>
<dbReference type="InterPro" id="IPR043723">
    <property type="entry name" value="DUF5665"/>
</dbReference>
<organism evidence="2">
    <name type="scientific">uncultured Desulfovibrio sp</name>
    <dbReference type="NCBI Taxonomy" id="167968"/>
    <lineage>
        <taxon>Bacteria</taxon>
        <taxon>Pseudomonadati</taxon>
        <taxon>Thermodesulfobacteriota</taxon>
        <taxon>Desulfovibrionia</taxon>
        <taxon>Desulfovibrionales</taxon>
        <taxon>Desulfovibrionaceae</taxon>
        <taxon>Desulfovibrio</taxon>
        <taxon>environmental samples</taxon>
    </lineage>
</organism>
<evidence type="ECO:0000256" key="1">
    <source>
        <dbReference type="SAM" id="Phobius"/>
    </source>
</evidence>
<evidence type="ECO:0000313" key="2">
    <source>
        <dbReference type="EMBL" id="SBW05991.1"/>
    </source>
</evidence>
<keyword evidence="1" id="KW-0472">Membrane</keyword>
<sequence>MDNRPEARQTDAELLLQRLDNAGLMEYVRLSQKTGKILWLNFLSGIARGLGFSIGASLVLAVLYKILARIISMNIPYLTELLQQIMNMAKGG</sequence>
<gene>
    <name evidence="2" type="ORF">KM92DES2_12126</name>
</gene>
<reference evidence="2" key="1">
    <citation type="submission" date="2016-04" db="EMBL/GenBank/DDBJ databases">
        <authorList>
            <person name="Evans L.H."/>
            <person name="Alamgir A."/>
            <person name="Owens N."/>
            <person name="Weber N.D."/>
            <person name="Virtaneva K."/>
            <person name="Barbian K."/>
            <person name="Babar A."/>
            <person name="Rosenke K."/>
        </authorList>
    </citation>
    <scope>NUCLEOTIDE SEQUENCE</scope>
    <source>
        <strain evidence="2">92-2</strain>
    </source>
</reference>
<protein>
    <submittedName>
        <fullName evidence="2">Uncharacterized protein</fullName>
    </submittedName>
</protein>
<keyword evidence="1" id="KW-1133">Transmembrane helix</keyword>
<dbReference type="AlphaFoldDB" id="A0A212K2Q7"/>
<dbReference type="Pfam" id="PF18910">
    <property type="entry name" value="DUF5665"/>
    <property type="match status" value="1"/>
</dbReference>
<name>A0A212K2Q7_9BACT</name>
<accession>A0A212K2Q7</accession>
<proteinExistence type="predicted"/>
<dbReference type="RefSeq" id="WP_192112800.1">
    <property type="nucleotide sequence ID" value="NZ_CABSIF010000001.1"/>
</dbReference>
<dbReference type="EMBL" id="FLUP01000001">
    <property type="protein sequence ID" value="SBW05991.1"/>
    <property type="molecule type" value="Genomic_DNA"/>
</dbReference>